<organism evidence="3 4">
    <name type="scientific">Candidatus Yanofskybacteria bacterium RIFCSPLOWO2_01_FULL_49_25</name>
    <dbReference type="NCBI Taxonomy" id="1802701"/>
    <lineage>
        <taxon>Bacteria</taxon>
        <taxon>Candidatus Yanofskyibacteriota</taxon>
    </lineage>
</organism>
<dbReference type="EMBL" id="MGKP01000008">
    <property type="protein sequence ID" value="OGN29319.1"/>
    <property type="molecule type" value="Genomic_DNA"/>
</dbReference>
<proteinExistence type="predicted"/>
<feature type="transmembrane region" description="Helical" evidence="1">
    <location>
        <begin position="269"/>
        <end position="287"/>
    </location>
</feature>
<feature type="transmembrane region" description="Helical" evidence="1">
    <location>
        <begin position="177"/>
        <end position="197"/>
    </location>
</feature>
<keyword evidence="1" id="KW-0812">Transmembrane</keyword>
<comment type="caution">
    <text evidence="3">The sequence shown here is derived from an EMBL/GenBank/DDBJ whole genome shotgun (WGS) entry which is preliminary data.</text>
</comment>
<sequence length="288" mass="31977">MSHAWFLYSLVATVSFAVVGVLFKLPAVKNHNIFVASFWSVFAPLPFALIFFYRSLVHTDWTMLWISAVWAFFFVIVRFLYLKAYQYADTNLVTPITSTLGFVGVVLVGVLGFHDYLSSLQMLGIGVAVITILLLIQSHWRAKQAGYLWLLLAVISAASVTYKIFQKIGADSLDIQAFQVYQFAFASLFLFILYGIFHASEIKKWPSQLTAGGMFSGSLIGFFSFVGGYAYNLALTKGPFTLINVIHSLYIIGTIFLGVIIFREKLSKSKVLAIGLAVVSAILIRLGS</sequence>
<feature type="transmembrane region" description="Helical" evidence="1">
    <location>
        <begin position="148"/>
        <end position="165"/>
    </location>
</feature>
<dbReference type="SUPFAM" id="SSF103481">
    <property type="entry name" value="Multidrug resistance efflux transporter EmrE"/>
    <property type="match status" value="2"/>
</dbReference>
<protein>
    <recommendedName>
        <fullName evidence="2">EamA domain-containing protein</fullName>
    </recommendedName>
</protein>
<keyword evidence="1" id="KW-1133">Transmembrane helix</keyword>
<keyword evidence="1" id="KW-0472">Membrane</keyword>
<feature type="transmembrane region" description="Helical" evidence="1">
    <location>
        <begin position="6"/>
        <end position="26"/>
    </location>
</feature>
<dbReference type="GO" id="GO:0016020">
    <property type="term" value="C:membrane"/>
    <property type="evidence" value="ECO:0007669"/>
    <property type="project" value="InterPro"/>
</dbReference>
<dbReference type="InterPro" id="IPR000620">
    <property type="entry name" value="EamA_dom"/>
</dbReference>
<name>A0A1F8GXY9_9BACT</name>
<feature type="transmembrane region" description="Helical" evidence="1">
    <location>
        <begin position="93"/>
        <end position="113"/>
    </location>
</feature>
<dbReference type="Pfam" id="PF00892">
    <property type="entry name" value="EamA"/>
    <property type="match status" value="1"/>
</dbReference>
<feature type="transmembrane region" description="Helical" evidence="1">
    <location>
        <begin position="209"/>
        <end position="230"/>
    </location>
</feature>
<evidence type="ECO:0000259" key="2">
    <source>
        <dbReference type="Pfam" id="PF00892"/>
    </source>
</evidence>
<feature type="transmembrane region" description="Helical" evidence="1">
    <location>
        <begin position="119"/>
        <end position="136"/>
    </location>
</feature>
<accession>A0A1F8GXY9</accession>
<feature type="transmembrane region" description="Helical" evidence="1">
    <location>
        <begin position="242"/>
        <end position="262"/>
    </location>
</feature>
<dbReference type="STRING" id="1802701.A3A33_03835"/>
<dbReference type="Gene3D" id="1.10.3730.20">
    <property type="match status" value="1"/>
</dbReference>
<feature type="transmembrane region" description="Helical" evidence="1">
    <location>
        <begin position="33"/>
        <end position="56"/>
    </location>
</feature>
<evidence type="ECO:0000313" key="4">
    <source>
        <dbReference type="Proteomes" id="UP000179047"/>
    </source>
</evidence>
<dbReference type="InterPro" id="IPR037185">
    <property type="entry name" value="EmrE-like"/>
</dbReference>
<feature type="transmembrane region" description="Helical" evidence="1">
    <location>
        <begin position="62"/>
        <end position="81"/>
    </location>
</feature>
<dbReference type="AlphaFoldDB" id="A0A1F8GXY9"/>
<feature type="domain" description="EamA" evidence="2">
    <location>
        <begin position="145"/>
        <end position="285"/>
    </location>
</feature>
<gene>
    <name evidence="3" type="ORF">A3A33_03835</name>
</gene>
<evidence type="ECO:0000256" key="1">
    <source>
        <dbReference type="SAM" id="Phobius"/>
    </source>
</evidence>
<reference evidence="3 4" key="1">
    <citation type="journal article" date="2016" name="Nat. Commun.">
        <title>Thousands of microbial genomes shed light on interconnected biogeochemical processes in an aquifer system.</title>
        <authorList>
            <person name="Anantharaman K."/>
            <person name="Brown C.T."/>
            <person name="Hug L.A."/>
            <person name="Sharon I."/>
            <person name="Castelle C.J."/>
            <person name="Probst A.J."/>
            <person name="Thomas B.C."/>
            <person name="Singh A."/>
            <person name="Wilkins M.J."/>
            <person name="Karaoz U."/>
            <person name="Brodie E.L."/>
            <person name="Williams K.H."/>
            <person name="Hubbard S.S."/>
            <person name="Banfield J.F."/>
        </authorList>
    </citation>
    <scope>NUCLEOTIDE SEQUENCE [LARGE SCALE GENOMIC DNA]</scope>
</reference>
<evidence type="ECO:0000313" key="3">
    <source>
        <dbReference type="EMBL" id="OGN29319.1"/>
    </source>
</evidence>
<dbReference type="Proteomes" id="UP000179047">
    <property type="component" value="Unassembled WGS sequence"/>
</dbReference>